<evidence type="ECO:0000313" key="1">
    <source>
        <dbReference type="EMBL" id="KAI4313294.1"/>
    </source>
</evidence>
<accession>A0ACB9LR88</accession>
<proteinExistence type="predicted"/>
<name>A0ACB9LR88_BAUVA</name>
<dbReference type="Proteomes" id="UP000828941">
    <property type="component" value="Chromosome 11"/>
</dbReference>
<sequence length="153" mass="17479">MEKPRFKLFPDNPPPYKPPLPFPNRFRKQKLDKQFAKFLELHLLKSAVPYSRRSCHPNLKTLGVSLFHVILARSTSISLLLADRSIKRPRGIVEDVLVKVDKFIFPADFIVLDMEEDQEIPIILGGAFLATGRAMIDVQKGNLTLRVQDEELA</sequence>
<reference evidence="1 2" key="1">
    <citation type="journal article" date="2022" name="DNA Res.">
        <title>Chromosomal-level genome assembly of the orchid tree Bauhinia variegata (Leguminosae; Cercidoideae) supports the allotetraploid origin hypothesis of Bauhinia.</title>
        <authorList>
            <person name="Zhong Y."/>
            <person name="Chen Y."/>
            <person name="Zheng D."/>
            <person name="Pang J."/>
            <person name="Liu Y."/>
            <person name="Luo S."/>
            <person name="Meng S."/>
            <person name="Qian L."/>
            <person name="Wei D."/>
            <person name="Dai S."/>
            <person name="Zhou R."/>
        </authorList>
    </citation>
    <scope>NUCLEOTIDE SEQUENCE [LARGE SCALE GENOMIC DNA]</scope>
    <source>
        <strain evidence="1">BV-YZ2020</strain>
    </source>
</reference>
<comment type="caution">
    <text evidence="1">The sequence shown here is derived from an EMBL/GenBank/DDBJ whole genome shotgun (WGS) entry which is preliminary data.</text>
</comment>
<keyword evidence="2" id="KW-1185">Reference proteome</keyword>
<dbReference type="EMBL" id="CM039436">
    <property type="protein sequence ID" value="KAI4313294.1"/>
    <property type="molecule type" value="Genomic_DNA"/>
</dbReference>
<organism evidence="1 2">
    <name type="scientific">Bauhinia variegata</name>
    <name type="common">Purple orchid tree</name>
    <name type="synonym">Phanera variegata</name>
    <dbReference type="NCBI Taxonomy" id="167791"/>
    <lineage>
        <taxon>Eukaryota</taxon>
        <taxon>Viridiplantae</taxon>
        <taxon>Streptophyta</taxon>
        <taxon>Embryophyta</taxon>
        <taxon>Tracheophyta</taxon>
        <taxon>Spermatophyta</taxon>
        <taxon>Magnoliopsida</taxon>
        <taxon>eudicotyledons</taxon>
        <taxon>Gunneridae</taxon>
        <taxon>Pentapetalae</taxon>
        <taxon>rosids</taxon>
        <taxon>fabids</taxon>
        <taxon>Fabales</taxon>
        <taxon>Fabaceae</taxon>
        <taxon>Cercidoideae</taxon>
        <taxon>Cercideae</taxon>
        <taxon>Bauhiniinae</taxon>
        <taxon>Bauhinia</taxon>
    </lineage>
</organism>
<evidence type="ECO:0000313" key="2">
    <source>
        <dbReference type="Proteomes" id="UP000828941"/>
    </source>
</evidence>
<gene>
    <name evidence="1" type="ORF">L6164_026285</name>
</gene>
<protein>
    <submittedName>
        <fullName evidence="1">Uncharacterized protein</fullName>
    </submittedName>
</protein>